<comment type="cofactor">
    <cofactor evidence="1">
        <name>Mg(2+)</name>
        <dbReference type="ChEBI" id="CHEBI:18420"/>
    </cofactor>
</comment>
<dbReference type="EC" id="3.1.3.5" evidence="4"/>
<dbReference type="InterPro" id="IPR036412">
    <property type="entry name" value="HAD-like_sf"/>
</dbReference>
<dbReference type="Gene3D" id="1.20.120.1600">
    <property type="match status" value="1"/>
</dbReference>
<gene>
    <name evidence="4" type="primary">yjjG_2</name>
    <name evidence="4" type="ORF">STSP_63310</name>
</gene>
<dbReference type="GO" id="GO:0044281">
    <property type="term" value="P:small molecule metabolic process"/>
    <property type="evidence" value="ECO:0007669"/>
    <property type="project" value="UniProtKB-ARBA"/>
</dbReference>
<dbReference type="InterPro" id="IPR051400">
    <property type="entry name" value="HAD-like_hydrolase"/>
</dbReference>
<dbReference type="EMBL" id="LOHS01000150">
    <property type="protein sequence ID" value="OAH10333.1"/>
    <property type="molecule type" value="Genomic_DNA"/>
</dbReference>
<dbReference type="PRINTS" id="PR00413">
    <property type="entry name" value="HADHALOGNASE"/>
</dbReference>
<dbReference type="PANTHER" id="PTHR46470:SF4">
    <property type="entry name" value="5-AMINO-6-(5-PHOSPHO-D-RIBITYLAMINO)URACIL PHOSPHATASE YIGB"/>
    <property type="match status" value="1"/>
</dbReference>
<dbReference type="InterPro" id="IPR006439">
    <property type="entry name" value="HAD-SF_hydro_IA"/>
</dbReference>
<dbReference type="SFLD" id="SFLDS00003">
    <property type="entry name" value="Haloacid_Dehalogenase"/>
    <property type="match status" value="1"/>
</dbReference>
<dbReference type="PATRIC" id="fig|1716141.3.peg.6658"/>
<dbReference type="InterPro" id="IPR023214">
    <property type="entry name" value="HAD_sf"/>
</dbReference>
<dbReference type="GO" id="GO:0008253">
    <property type="term" value="F:5'-nucleotidase activity"/>
    <property type="evidence" value="ECO:0007669"/>
    <property type="project" value="UniProtKB-EC"/>
</dbReference>
<organism evidence="4 5">
    <name type="scientific">Streptomyces jeddahensis</name>
    <dbReference type="NCBI Taxonomy" id="1716141"/>
    <lineage>
        <taxon>Bacteria</taxon>
        <taxon>Bacillati</taxon>
        <taxon>Actinomycetota</taxon>
        <taxon>Actinomycetes</taxon>
        <taxon>Kitasatosporales</taxon>
        <taxon>Streptomycetaceae</taxon>
        <taxon>Streptomyces</taxon>
    </lineage>
</organism>
<dbReference type="AlphaFoldDB" id="A0A177HH42"/>
<dbReference type="PANTHER" id="PTHR46470">
    <property type="entry name" value="N-ACYLNEURAMINATE-9-PHOSPHATASE"/>
    <property type="match status" value="1"/>
</dbReference>
<evidence type="ECO:0000256" key="1">
    <source>
        <dbReference type="ARBA" id="ARBA00001946"/>
    </source>
</evidence>
<keyword evidence="2 4" id="KW-0378">Hydrolase</keyword>
<proteinExistence type="predicted"/>
<name>A0A177HH42_9ACTN</name>
<comment type="caution">
    <text evidence="4">The sequence shown here is derived from an EMBL/GenBank/DDBJ whole genome shotgun (WGS) entry which is preliminary data.</text>
</comment>
<protein>
    <submittedName>
        <fullName evidence="4">Pyrimidine 5'-nucleotidase YjjG</fullName>
        <ecNumber evidence="4">3.1.3.5</ecNumber>
    </submittedName>
</protein>
<evidence type="ECO:0000313" key="5">
    <source>
        <dbReference type="Proteomes" id="UP000077381"/>
    </source>
</evidence>
<evidence type="ECO:0000256" key="3">
    <source>
        <dbReference type="ARBA" id="ARBA00022842"/>
    </source>
</evidence>
<dbReference type="Proteomes" id="UP000077381">
    <property type="component" value="Unassembled WGS sequence"/>
</dbReference>
<accession>A0A177HH42</accession>
<keyword evidence="3" id="KW-0460">Magnesium</keyword>
<dbReference type="NCBIfam" id="TIGR01549">
    <property type="entry name" value="HAD-SF-IA-v1"/>
    <property type="match status" value="1"/>
</dbReference>
<keyword evidence="5" id="KW-1185">Reference proteome</keyword>
<evidence type="ECO:0000313" key="4">
    <source>
        <dbReference type="EMBL" id="OAH10333.1"/>
    </source>
</evidence>
<dbReference type="STRING" id="1716141.STSP_63310"/>
<sequence length="256" mass="27607">MASHGYGRLMPITAGPGPIRAVLWDIDDTIFDYAGADTAGMHAHLLAEGVPAVYGTAELAVARWKEITDHHWARFGAGEVDFLTQRRDRVRDFLEADLDDVEADAWFERHLGHYEAAWSLFPDALPALDALAGSYRHAVLSNSAAMHQERKLRVLGVRDRFETVLCAAELGVSKPAAEAFHAGCAALALEPAEIAYVGDQPEIDARGARDAGLLGIWLDRTGAGRPAPTGVRRITSLAELPALLADTRFGAPSTFG</sequence>
<dbReference type="SUPFAM" id="SSF56784">
    <property type="entry name" value="HAD-like"/>
    <property type="match status" value="1"/>
</dbReference>
<reference evidence="4 5" key="1">
    <citation type="submission" date="2015-12" db="EMBL/GenBank/DDBJ databases">
        <title>Genome sequence of Streptomyces sp. G25.</title>
        <authorList>
            <person name="Poehlein A."/>
            <person name="Roettig A."/>
            <person name="Hiessl S."/>
            <person name="Hauschild P."/>
            <person name="Schauer J."/>
            <person name="Madkour M.H."/>
            <person name="Al-Ansari A.M."/>
            <person name="Almakishah N.H."/>
            <person name="Steinbuechel A."/>
            <person name="Daniel R."/>
        </authorList>
    </citation>
    <scope>NUCLEOTIDE SEQUENCE [LARGE SCALE GENOMIC DNA]</scope>
    <source>
        <strain evidence="5">G25(2015)</strain>
    </source>
</reference>
<dbReference type="Pfam" id="PF00702">
    <property type="entry name" value="Hydrolase"/>
    <property type="match status" value="1"/>
</dbReference>
<evidence type="ECO:0000256" key="2">
    <source>
        <dbReference type="ARBA" id="ARBA00022801"/>
    </source>
</evidence>
<dbReference type="SFLD" id="SFLDG01129">
    <property type="entry name" value="C1.5:_HAD__Beta-PGM__Phosphata"/>
    <property type="match status" value="1"/>
</dbReference>
<dbReference type="Gene3D" id="3.40.50.1000">
    <property type="entry name" value="HAD superfamily/HAD-like"/>
    <property type="match status" value="1"/>
</dbReference>